<keyword evidence="6" id="KW-0133">Cell shape</keyword>
<dbReference type="InterPro" id="IPR013792">
    <property type="entry name" value="RNA3'P_cycl/enolpyr_Trfase_a/b"/>
</dbReference>
<dbReference type="InterPro" id="IPR050068">
    <property type="entry name" value="MurA_subfamily"/>
</dbReference>
<evidence type="ECO:0000256" key="2">
    <source>
        <dbReference type="ARBA" id="ARBA00004752"/>
    </source>
</evidence>
<reference evidence="17 18" key="1">
    <citation type="submission" date="2017-09" db="EMBL/GenBank/DDBJ databases">
        <title>Evaluation of Pacific Biosciences Sequencing Technology to Finishing C. thermocellum Genome Sequences.</title>
        <authorList>
            <person name="Brown S."/>
        </authorList>
    </citation>
    <scope>NUCLEOTIDE SEQUENCE [LARGE SCALE GENOMIC DNA]</scope>
    <source>
        <strain evidence="17 18">AD2</strain>
    </source>
</reference>
<comment type="pathway">
    <text evidence="2">Cell wall biogenesis; peptidoglycan biosynthesis.</text>
</comment>
<dbReference type="GO" id="GO:0008360">
    <property type="term" value="P:regulation of cell shape"/>
    <property type="evidence" value="ECO:0007669"/>
    <property type="project" value="UniProtKB-KW"/>
</dbReference>
<dbReference type="Pfam" id="PF00275">
    <property type="entry name" value="EPSP_synthase"/>
    <property type="match status" value="1"/>
</dbReference>
<organism evidence="17 18">
    <name type="scientific">Acetivibrio thermocellus AD2</name>
    <dbReference type="NCBI Taxonomy" id="1138384"/>
    <lineage>
        <taxon>Bacteria</taxon>
        <taxon>Bacillati</taxon>
        <taxon>Bacillota</taxon>
        <taxon>Clostridia</taxon>
        <taxon>Eubacteriales</taxon>
        <taxon>Oscillospiraceae</taxon>
        <taxon>Acetivibrio</taxon>
    </lineage>
</organism>
<proteinExistence type="inferred from homology"/>
<dbReference type="SUPFAM" id="SSF55205">
    <property type="entry name" value="EPT/RTPC-like"/>
    <property type="match status" value="1"/>
</dbReference>
<dbReference type="EMBL" id="PDBW01000001">
    <property type="protein sequence ID" value="PFH02524.1"/>
    <property type="molecule type" value="Genomic_DNA"/>
</dbReference>
<protein>
    <recommendedName>
        <fullName evidence="12">UDP-N-acetylglucosamine 1-carboxyvinyltransferase</fullName>
        <ecNumber evidence="11">2.5.1.7</ecNumber>
    </recommendedName>
    <alternativeName>
        <fullName evidence="13">Enoylpyruvate transferase</fullName>
    </alternativeName>
    <alternativeName>
        <fullName evidence="14">UDP-N-acetylglucosamine enolpyruvyl transferase</fullName>
    </alternativeName>
</protein>
<dbReference type="GO" id="GO:0008760">
    <property type="term" value="F:UDP-N-acetylglucosamine 1-carboxyvinyltransferase activity"/>
    <property type="evidence" value="ECO:0007669"/>
    <property type="project" value="UniProtKB-EC"/>
</dbReference>
<dbReference type="GeneID" id="35805779"/>
<evidence type="ECO:0000256" key="5">
    <source>
        <dbReference type="ARBA" id="ARBA00022679"/>
    </source>
</evidence>
<dbReference type="PANTHER" id="PTHR43783:SF1">
    <property type="entry name" value="UDP-N-ACETYLGLUCOSAMINE 1-CARBOXYVINYLTRANSFERASE"/>
    <property type="match status" value="1"/>
</dbReference>
<evidence type="ECO:0000256" key="14">
    <source>
        <dbReference type="ARBA" id="ARBA00042842"/>
    </source>
</evidence>
<comment type="subcellular location">
    <subcellularLocation>
        <location evidence="1">Cytoplasm</location>
    </subcellularLocation>
</comment>
<dbReference type="Proteomes" id="UP000223596">
    <property type="component" value="Unassembled WGS sequence"/>
</dbReference>
<dbReference type="GO" id="GO:0051301">
    <property type="term" value="P:cell division"/>
    <property type="evidence" value="ECO:0007669"/>
    <property type="project" value="UniProtKB-KW"/>
</dbReference>
<feature type="domain" description="Enolpyruvate transferase" evidence="16">
    <location>
        <begin position="6"/>
        <end position="116"/>
    </location>
</feature>
<evidence type="ECO:0000256" key="1">
    <source>
        <dbReference type="ARBA" id="ARBA00004496"/>
    </source>
</evidence>
<evidence type="ECO:0000256" key="10">
    <source>
        <dbReference type="ARBA" id="ARBA00038367"/>
    </source>
</evidence>
<evidence type="ECO:0000256" key="9">
    <source>
        <dbReference type="ARBA" id="ARBA00023316"/>
    </source>
</evidence>
<keyword evidence="8" id="KW-0131">Cell cycle</keyword>
<evidence type="ECO:0000256" key="3">
    <source>
        <dbReference type="ARBA" id="ARBA00022490"/>
    </source>
</evidence>
<evidence type="ECO:0000256" key="7">
    <source>
        <dbReference type="ARBA" id="ARBA00022984"/>
    </source>
</evidence>
<dbReference type="InterPro" id="IPR001986">
    <property type="entry name" value="Enolpyruvate_Tfrase_dom"/>
</dbReference>
<sequence>MSKLIVTGGRKLKGEIVVEGSKNAVLPILAATVLNDGISVIKNCPKLRDVEIMLEILRKLGCKVKFEEDVVTIDSSTINSTEIPEDLATEMRSSIIFLGPLLSRFKKVTISYPGGCESLLAHFN</sequence>
<dbReference type="PANTHER" id="PTHR43783">
    <property type="entry name" value="UDP-N-ACETYLGLUCOSAMINE 1-CARBOXYVINYLTRANSFERASE"/>
    <property type="match status" value="1"/>
</dbReference>
<gene>
    <name evidence="17" type="ORF">M972_111302</name>
</gene>
<dbReference type="AlphaFoldDB" id="A0AB36TF31"/>
<evidence type="ECO:0000313" key="18">
    <source>
        <dbReference type="Proteomes" id="UP000223596"/>
    </source>
</evidence>
<evidence type="ECO:0000256" key="13">
    <source>
        <dbReference type="ARBA" id="ARBA00042443"/>
    </source>
</evidence>
<dbReference type="GO" id="GO:0071555">
    <property type="term" value="P:cell wall organization"/>
    <property type="evidence" value="ECO:0007669"/>
    <property type="project" value="UniProtKB-KW"/>
</dbReference>
<keyword evidence="9" id="KW-0961">Cell wall biogenesis/degradation</keyword>
<keyword evidence="4" id="KW-0132">Cell division</keyword>
<evidence type="ECO:0000256" key="15">
    <source>
        <dbReference type="ARBA" id="ARBA00047527"/>
    </source>
</evidence>
<name>A0AB36TF31_ACETH</name>
<dbReference type="RefSeq" id="WP_003515499.1">
    <property type="nucleotide sequence ID" value="NZ_CP013828.1"/>
</dbReference>
<evidence type="ECO:0000313" key="17">
    <source>
        <dbReference type="EMBL" id="PFH02524.1"/>
    </source>
</evidence>
<dbReference type="GO" id="GO:0005737">
    <property type="term" value="C:cytoplasm"/>
    <property type="evidence" value="ECO:0007669"/>
    <property type="project" value="UniProtKB-SubCell"/>
</dbReference>
<evidence type="ECO:0000256" key="12">
    <source>
        <dbReference type="ARBA" id="ARBA00039754"/>
    </source>
</evidence>
<comment type="similarity">
    <text evidence="10">Belongs to the EPSP synthase family. MurA subfamily.</text>
</comment>
<dbReference type="InterPro" id="IPR036968">
    <property type="entry name" value="Enolpyruvate_Tfrase_sf"/>
</dbReference>
<evidence type="ECO:0000256" key="11">
    <source>
        <dbReference type="ARBA" id="ARBA00039108"/>
    </source>
</evidence>
<evidence type="ECO:0000256" key="4">
    <source>
        <dbReference type="ARBA" id="ARBA00022618"/>
    </source>
</evidence>
<evidence type="ECO:0000256" key="6">
    <source>
        <dbReference type="ARBA" id="ARBA00022960"/>
    </source>
</evidence>
<keyword evidence="7" id="KW-0573">Peptidoglycan synthesis</keyword>
<comment type="caution">
    <text evidence="17">The sequence shown here is derived from an EMBL/GenBank/DDBJ whole genome shotgun (WGS) entry which is preliminary data.</text>
</comment>
<dbReference type="GO" id="GO:0009252">
    <property type="term" value="P:peptidoglycan biosynthetic process"/>
    <property type="evidence" value="ECO:0007669"/>
    <property type="project" value="UniProtKB-KW"/>
</dbReference>
<accession>A0AB36TF31</accession>
<keyword evidence="5" id="KW-0808">Transferase</keyword>
<evidence type="ECO:0000256" key="8">
    <source>
        <dbReference type="ARBA" id="ARBA00023306"/>
    </source>
</evidence>
<dbReference type="EC" id="2.5.1.7" evidence="11"/>
<comment type="catalytic activity">
    <reaction evidence="15">
        <text>phosphoenolpyruvate + UDP-N-acetyl-alpha-D-glucosamine = UDP-N-acetyl-3-O-(1-carboxyvinyl)-alpha-D-glucosamine + phosphate</text>
        <dbReference type="Rhea" id="RHEA:18681"/>
        <dbReference type="ChEBI" id="CHEBI:43474"/>
        <dbReference type="ChEBI" id="CHEBI:57705"/>
        <dbReference type="ChEBI" id="CHEBI:58702"/>
        <dbReference type="ChEBI" id="CHEBI:68483"/>
        <dbReference type="EC" id="2.5.1.7"/>
    </reaction>
</comment>
<evidence type="ECO:0000259" key="16">
    <source>
        <dbReference type="Pfam" id="PF00275"/>
    </source>
</evidence>
<keyword evidence="3" id="KW-0963">Cytoplasm</keyword>
<dbReference type="Gene3D" id="3.65.10.10">
    <property type="entry name" value="Enolpyruvate transferase domain"/>
    <property type="match status" value="1"/>
</dbReference>